<dbReference type="Proteomes" id="UP001632038">
    <property type="component" value="Unassembled WGS sequence"/>
</dbReference>
<sequence length="118" mass="13341">MVELQFQHPFSLPPPPLPPLHPPSSSSRDDAVPSSSASKKEPPAQPTTPFDPSRMVGIIRRKALIKELAAAYHAECLTYCQELMELQKNLDEPFTDIKAPEEPRKEILRPSKRMKKTR</sequence>
<reference evidence="3" key="1">
    <citation type="journal article" date="2024" name="IScience">
        <title>Strigolactones Initiate the Formation of Haustorium-like Structures in Castilleja.</title>
        <authorList>
            <person name="Buerger M."/>
            <person name="Peterson D."/>
            <person name="Chory J."/>
        </authorList>
    </citation>
    <scope>NUCLEOTIDE SEQUENCE [LARGE SCALE GENOMIC DNA]</scope>
</reference>
<dbReference type="PANTHER" id="PTHR37242">
    <property type="entry name" value="OS09G0569450 PROTEIN"/>
    <property type="match status" value="1"/>
</dbReference>
<evidence type="ECO:0000256" key="1">
    <source>
        <dbReference type="SAM" id="MobiDB-lite"/>
    </source>
</evidence>
<dbReference type="PANTHER" id="PTHR37242:SF1">
    <property type="entry name" value="OS09G0569450 PROTEIN"/>
    <property type="match status" value="1"/>
</dbReference>
<name>A0ABD3BIG8_9LAMI</name>
<evidence type="ECO:0000313" key="2">
    <source>
        <dbReference type="EMBL" id="KAL3616876.1"/>
    </source>
</evidence>
<proteinExistence type="predicted"/>
<keyword evidence="3" id="KW-1185">Reference proteome</keyword>
<dbReference type="EMBL" id="JAVIJP010000087">
    <property type="protein sequence ID" value="KAL3616876.1"/>
    <property type="molecule type" value="Genomic_DNA"/>
</dbReference>
<dbReference type="AlphaFoldDB" id="A0ABD3BIG8"/>
<protein>
    <submittedName>
        <fullName evidence="2">Uncharacterized protein</fullName>
    </submittedName>
</protein>
<feature type="compositionally biased region" description="Basic and acidic residues" evidence="1">
    <location>
        <begin position="98"/>
        <end position="109"/>
    </location>
</feature>
<organism evidence="2 3">
    <name type="scientific">Castilleja foliolosa</name>
    <dbReference type="NCBI Taxonomy" id="1961234"/>
    <lineage>
        <taxon>Eukaryota</taxon>
        <taxon>Viridiplantae</taxon>
        <taxon>Streptophyta</taxon>
        <taxon>Embryophyta</taxon>
        <taxon>Tracheophyta</taxon>
        <taxon>Spermatophyta</taxon>
        <taxon>Magnoliopsida</taxon>
        <taxon>eudicotyledons</taxon>
        <taxon>Gunneridae</taxon>
        <taxon>Pentapetalae</taxon>
        <taxon>asterids</taxon>
        <taxon>lamiids</taxon>
        <taxon>Lamiales</taxon>
        <taxon>Orobanchaceae</taxon>
        <taxon>Pedicularideae</taxon>
        <taxon>Castillejinae</taxon>
        <taxon>Castilleja</taxon>
    </lineage>
</organism>
<feature type="region of interest" description="Disordered" evidence="1">
    <location>
        <begin position="95"/>
        <end position="118"/>
    </location>
</feature>
<comment type="caution">
    <text evidence="2">The sequence shown here is derived from an EMBL/GenBank/DDBJ whole genome shotgun (WGS) entry which is preliminary data.</text>
</comment>
<evidence type="ECO:0000313" key="3">
    <source>
        <dbReference type="Proteomes" id="UP001632038"/>
    </source>
</evidence>
<feature type="region of interest" description="Disordered" evidence="1">
    <location>
        <begin position="1"/>
        <end position="54"/>
    </location>
</feature>
<feature type="compositionally biased region" description="Pro residues" evidence="1">
    <location>
        <begin position="11"/>
        <end position="22"/>
    </location>
</feature>
<accession>A0ABD3BIG8</accession>
<gene>
    <name evidence="2" type="ORF">CASFOL_039270</name>
</gene>
<feature type="compositionally biased region" description="Low complexity" evidence="1">
    <location>
        <begin position="1"/>
        <end position="10"/>
    </location>
</feature>